<protein>
    <recommendedName>
        <fullName evidence="3">Sulfotransferase family protein</fullName>
    </recommendedName>
</protein>
<dbReference type="RefSeq" id="WP_245910797.1">
    <property type="nucleotide sequence ID" value="NZ_FXYH01000006.1"/>
</dbReference>
<accession>A0A238KC10</accession>
<reference evidence="1 2" key="1">
    <citation type="submission" date="2017-05" db="EMBL/GenBank/DDBJ databases">
        <authorList>
            <person name="Song R."/>
            <person name="Chenine A.L."/>
            <person name="Ruprecht R.M."/>
        </authorList>
    </citation>
    <scope>NUCLEOTIDE SEQUENCE [LARGE SCALE GENOMIC DNA]</scope>
    <source>
        <strain evidence="1 2">CECT 8663</strain>
    </source>
</reference>
<dbReference type="InterPro" id="IPR027417">
    <property type="entry name" value="P-loop_NTPase"/>
</dbReference>
<dbReference type="EMBL" id="FXYH01000006">
    <property type="protein sequence ID" value="SMX40371.1"/>
    <property type="molecule type" value="Genomic_DNA"/>
</dbReference>
<name>A0A238KC10_9RHOB</name>
<evidence type="ECO:0000313" key="2">
    <source>
        <dbReference type="Proteomes" id="UP000220836"/>
    </source>
</evidence>
<proteinExistence type="predicted"/>
<keyword evidence="2" id="KW-1185">Reference proteome</keyword>
<gene>
    <name evidence="1" type="ORF">PEV8663_01989</name>
</gene>
<organism evidence="1 2">
    <name type="scientific">Pelagimonas varians</name>
    <dbReference type="NCBI Taxonomy" id="696760"/>
    <lineage>
        <taxon>Bacteria</taxon>
        <taxon>Pseudomonadati</taxon>
        <taxon>Pseudomonadota</taxon>
        <taxon>Alphaproteobacteria</taxon>
        <taxon>Rhodobacterales</taxon>
        <taxon>Roseobacteraceae</taxon>
        <taxon>Pelagimonas</taxon>
    </lineage>
</organism>
<dbReference type="Proteomes" id="UP000220836">
    <property type="component" value="Unassembled WGS sequence"/>
</dbReference>
<evidence type="ECO:0008006" key="3">
    <source>
        <dbReference type="Google" id="ProtNLM"/>
    </source>
</evidence>
<evidence type="ECO:0000313" key="1">
    <source>
        <dbReference type="EMBL" id="SMX40371.1"/>
    </source>
</evidence>
<sequence>MTCASDSAGCLGASCYMDVILHIGAHRTGSTSFQQYLRANRTVLAADGIGFWGPWRTRKGMLHGVSERPQTAKQTRHAVGRVKLNLAGADARGIRQLIVSDENLMGTARRSLRKARLYPDIGERMARIHSAFEPVTRIMVQVRTLDRWWGSAMSYLIPRGEAVPSAETLDTIASSDRSWRHVITDLACACPDAEIIVTPFERFAPHPDHLLGLAIADAEIPPAAMGAFWANRSDTLPALRNTLLDRGDFPDLLPEDTGRWQPFTPYQASALREAYADDLYWLRAGAEGLAKLREDPMPARPANKLAAALTERGQIHDWSARRLEKTR</sequence>
<dbReference type="AlphaFoldDB" id="A0A238KC10"/>
<dbReference type="SUPFAM" id="SSF52540">
    <property type="entry name" value="P-loop containing nucleoside triphosphate hydrolases"/>
    <property type="match status" value="1"/>
</dbReference>